<dbReference type="GO" id="GO:0005525">
    <property type="term" value="F:GTP binding"/>
    <property type="evidence" value="ECO:0007669"/>
    <property type="project" value="UniProtKB-KW"/>
</dbReference>
<feature type="domain" description="Nucleotidyl transferase" evidence="9">
    <location>
        <begin position="10"/>
        <end position="299"/>
    </location>
</feature>
<name>A0A261S1Z1_9BORD</name>
<dbReference type="SUPFAM" id="SSF53448">
    <property type="entry name" value="Nucleotide-diphospho-sugar transferases"/>
    <property type="match status" value="1"/>
</dbReference>
<dbReference type="InterPro" id="IPR006375">
    <property type="entry name" value="Man1P_GuaTrfase/Man6P_Isoase"/>
</dbReference>
<dbReference type="InterPro" id="IPR011051">
    <property type="entry name" value="RmlC_Cupin_sf"/>
</dbReference>
<comment type="catalytic activity">
    <reaction evidence="7">
        <text>alpha-D-mannose 1-phosphate + GTP + H(+) = GDP-alpha-D-mannose + diphosphate</text>
        <dbReference type="Rhea" id="RHEA:15229"/>
        <dbReference type="ChEBI" id="CHEBI:15378"/>
        <dbReference type="ChEBI" id="CHEBI:33019"/>
        <dbReference type="ChEBI" id="CHEBI:37565"/>
        <dbReference type="ChEBI" id="CHEBI:57527"/>
        <dbReference type="ChEBI" id="CHEBI:58409"/>
        <dbReference type="EC" id="2.7.7.13"/>
    </reaction>
</comment>
<evidence type="ECO:0000256" key="4">
    <source>
        <dbReference type="ARBA" id="ARBA00022695"/>
    </source>
</evidence>
<dbReference type="InterPro" id="IPR054566">
    <property type="entry name" value="ManC/GMP-like_b-helix"/>
</dbReference>
<keyword evidence="12" id="KW-0413">Isomerase</keyword>
<evidence type="ECO:0000256" key="5">
    <source>
        <dbReference type="ARBA" id="ARBA00022741"/>
    </source>
</evidence>
<dbReference type="Pfam" id="PF00483">
    <property type="entry name" value="NTP_transferase"/>
    <property type="match status" value="1"/>
</dbReference>
<comment type="caution">
    <text evidence="12">The sequence shown here is derived from an EMBL/GenBank/DDBJ whole genome shotgun (WGS) entry which is preliminary data.</text>
</comment>
<evidence type="ECO:0000259" key="9">
    <source>
        <dbReference type="Pfam" id="PF00483"/>
    </source>
</evidence>
<dbReference type="GO" id="GO:0016853">
    <property type="term" value="F:isomerase activity"/>
    <property type="evidence" value="ECO:0007669"/>
    <property type="project" value="UniProtKB-KW"/>
</dbReference>
<dbReference type="Gene3D" id="2.60.120.10">
    <property type="entry name" value="Jelly Rolls"/>
    <property type="match status" value="1"/>
</dbReference>
<dbReference type="FunFam" id="2.60.120.10:FF:000032">
    <property type="entry name" value="Mannose-1-phosphate guanylyltransferase/mannose-6-phosphate isomerase"/>
    <property type="match status" value="1"/>
</dbReference>
<organism evidence="12 13">
    <name type="scientific">Bordetella genomosp. 10</name>
    <dbReference type="NCBI Taxonomy" id="1416804"/>
    <lineage>
        <taxon>Bacteria</taxon>
        <taxon>Pseudomonadati</taxon>
        <taxon>Pseudomonadota</taxon>
        <taxon>Betaproteobacteria</taxon>
        <taxon>Burkholderiales</taxon>
        <taxon>Alcaligenaceae</taxon>
        <taxon>Bordetella</taxon>
    </lineage>
</organism>
<dbReference type="Proteomes" id="UP000216020">
    <property type="component" value="Unassembled WGS sequence"/>
</dbReference>
<evidence type="ECO:0000256" key="3">
    <source>
        <dbReference type="ARBA" id="ARBA00022679"/>
    </source>
</evidence>
<dbReference type="InterPro" id="IPR049577">
    <property type="entry name" value="GMPP_N"/>
</dbReference>
<evidence type="ECO:0000259" key="11">
    <source>
        <dbReference type="Pfam" id="PF22640"/>
    </source>
</evidence>
<dbReference type="Gene3D" id="3.90.550.10">
    <property type="entry name" value="Spore Coat Polysaccharide Biosynthesis Protein SpsA, Chain A"/>
    <property type="match status" value="1"/>
</dbReference>
<dbReference type="PANTHER" id="PTHR46390:SF1">
    <property type="entry name" value="MANNOSE-1-PHOSPHATE GUANYLYLTRANSFERASE"/>
    <property type="match status" value="1"/>
</dbReference>
<dbReference type="GO" id="GO:0004475">
    <property type="term" value="F:mannose-1-phosphate guanylyltransferase (GTP) activity"/>
    <property type="evidence" value="ECO:0007669"/>
    <property type="project" value="UniProtKB-EC"/>
</dbReference>
<dbReference type="CDD" id="cd02213">
    <property type="entry name" value="cupin_PMI_typeII_C"/>
    <property type="match status" value="1"/>
</dbReference>
<feature type="domain" description="MannoseP isomerase/GMP-like beta-helix" evidence="11">
    <location>
        <begin position="313"/>
        <end position="359"/>
    </location>
</feature>
<evidence type="ECO:0000259" key="10">
    <source>
        <dbReference type="Pfam" id="PF01050"/>
    </source>
</evidence>
<dbReference type="AlphaFoldDB" id="A0A261S1Z1"/>
<dbReference type="NCBIfam" id="TIGR01479">
    <property type="entry name" value="GMP_PMI"/>
    <property type="match status" value="1"/>
</dbReference>
<dbReference type="SUPFAM" id="SSF51182">
    <property type="entry name" value="RmlC-like cupins"/>
    <property type="match status" value="1"/>
</dbReference>
<keyword evidence="4 12" id="KW-0548">Nucleotidyltransferase</keyword>
<keyword evidence="6" id="KW-0342">GTP-binding</keyword>
<feature type="domain" description="Mannose-6-phosphate isomerase type II C-terminal" evidence="10">
    <location>
        <begin position="365"/>
        <end position="479"/>
    </location>
</feature>
<evidence type="ECO:0000256" key="8">
    <source>
        <dbReference type="RuleBase" id="RU004190"/>
    </source>
</evidence>
<evidence type="ECO:0000256" key="7">
    <source>
        <dbReference type="ARBA" id="ARBA00047343"/>
    </source>
</evidence>
<comment type="similarity">
    <text evidence="1 8">Belongs to the mannose-6-phosphate isomerase type 2 family.</text>
</comment>
<keyword evidence="5" id="KW-0547">Nucleotide-binding</keyword>
<dbReference type="InterPro" id="IPR014710">
    <property type="entry name" value="RmlC-like_jellyroll"/>
</dbReference>
<dbReference type="InterPro" id="IPR029044">
    <property type="entry name" value="Nucleotide-diphossugar_trans"/>
</dbReference>
<gene>
    <name evidence="12" type="ORF">CAL29_21075</name>
</gene>
<dbReference type="EMBL" id="NEVM01000005">
    <property type="protein sequence ID" value="OZI30513.1"/>
    <property type="molecule type" value="Genomic_DNA"/>
</dbReference>
<dbReference type="InterPro" id="IPR001538">
    <property type="entry name" value="Man6P_isomerase-2_C"/>
</dbReference>
<evidence type="ECO:0000256" key="1">
    <source>
        <dbReference type="ARBA" id="ARBA00006115"/>
    </source>
</evidence>
<protein>
    <recommendedName>
        <fullName evidence="2">mannose-1-phosphate guanylyltransferase</fullName>
        <ecNumber evidence="2">2.7.7.13</ecNumber>
    </recommendedName>
</protein>
<reference evidence="13" key="1">
    <citation type="submission" date="2017-05" db="EMBL/GenBank/DDBJ databases">
        <title>Complete and WGS of Bordetella genogroups.</title>
        <authorList>
            <person name="Spilker T."/>
            <person name="Lipuma J."/>
        </authorList>
    </citation>
    <scope>NUCLEOTIDE SEQUENCE [LARGE SCALE GENOMIC DNA]</scope>
    <source>
        <strain evidence="13">AU16122</strain>
    </source>
</reference>
<sequence>MTSPYPEFRPVILCGGSGSRLWPLSRELLPKQFIRLTGERSLLQNTVLRTLRHAGASRPMLICNAAHRYIALEQMQELEAAAAETGAPGGGKVELLLEPCPRNTAPAIAAAALRAMRDGDDPILLVMPSDHVIEEGPALAEAFALAHQAACEGALALFGVRPTAPLTGYGYLRTSAGERPWQKVEAFIEKPDAERAAAFLREGGYYWNSGMFAFRASTFLHELGRLAPDMMASVREAVLKGSGDDDVFTLDPRAFGACRADSIDYAVMERTDSAVSVPLDAGWSDVGAWDAVWDIAAKCPDGNSTSGDVMIDDSRNCLVHSTHRLVAALGLDDIVVIETADAVLVAHKSRTQDVKRIVETFRGQHREEMAHHREVRRPWGSYDSIGQGPRYQIKRITVKPGARLSSQMHHHRAEHWVVVSGTARIHNGDKDFLLTENQSTYIPLGEVHCLENPGKIPLELIEVQSGAYLGEDDIVRFEDMYGRV</sequence>
<dbReference type="CDD" id="cd02509">
    <property type="entry name" value="GDP-M1P_Guanylyltransferase"/>
    <property type="match status" value="1"/>
</dbReference>
<dbReference type="Pfam" id="PF01050">
    <property type="entry name" value="MannoseP_isomer"/>
    <property type="match status" value="1"/>
</dbReference>
<keyword evidence="13" id="KW-1185">Reference proteome</keyword>
<accession>A0A261S1Z1</accession>
<dbReference type="GO" id="GO:0009298">
    <property type="term" value="P:GDP-mannose biosynthetic process"/>
    <property type="evidence" value="ECO:0007669"/>
    <property type="project" value="TreeGrafter"/>
</dbReference>
<proteinExistence type="inferred from homology"/>
<dbReference type="FunFam" id="3.90.550.10:FF:000046">
    <property type="entry name" value="Mannose-1-phosphate guanylyltransferase (GDP)"/>
    <property type="match status" value="1"/>
</dbReference>
<evidence type="ECO:0000256" key="6">
    <source>
        <dbReference type="ARBA" id="ARBA00023134"/>
    </source>
</evidence>
<evidence type="ECO:0000256" key="2">
    <source>
        <dbReference type="ARBA" id="ARBA00012387"/>
    </source>
</evidence>
<keyword evidence="3 12" id="KW-0808">Transferase</keyword>
<dbReference type="InterPro" id="IPR051161">
    <property type="entry name" value="Mannose-6P_isomerase_type2"/>
</dbReference>
<dbReference type="OrthoDB" id="9806359at2"/>
<dbReference type="GO" id="GO:0000271">
    <property type="term" value="P:polysaccharide biosynthetic process"/>
    <property type="evidence" value="ECO:0007669"/>
    <property type="project" value="InterPro"/>
</dbReference>
<evidence type="ECO:0000313" key="13">
    <source>
        <dbReference type="Proteomes" id="UP000216020"/>
    </source>
</evidence>
<dbReference type="InterPro" id="IPR005835">
    <property type="entry name" value="NTP_transferase_dom"/>
</dbReference>
<dbReference type="PANTHER" id="PTHR46390">
    <property type="entry name" value="MANNOSE-1-PHOSPHATE GUANYLYLTRANSFERASE"/>
    <property type="match status" value="1"/>
</dbReference>
<evidence type="ECO:0000313" key="12">
    <source>
        <dbReference type="EMBL" id="OZI30513.1"/>
    </source>
</evidence>
<dbReference type="RefSeq" id="WP_094854937.1">
    <property type="nucleotide sequence ID" value="NZ_NEVM01000005.1"/>
</dbReference>
<dbReference type="Pfam" id="PF22640">
    <property type="entry name" value="ManC_GMP_beta-helix"/>
    <property type="match status" value="1"/>
</dbReference>
<dbReference type="EC" id="2.7.7.13" evidence="2"/>